<evidence type="ECO:0000313" key="14">
    <source>
        <dbReference type="EMBL" id="QGU95975.1"/>
    </source>
</evidence>
<dbReference type="GO" id="GO:0005524">
    <property type="term" value="F:ATP binding"/>
    <property type="evidence" value="ECO:0007669"/>
    <property type="project" value="UniProtKB-KW"/>
</dbReference>
<evidence type="ECO:0000256" key="1">
    <source>
        <dbReference type="ARBA" id="ARBA00002290"/>
    </source>
</evidence>
<dbReference type="InterPro" id="IPR043129">
    <property type="entry name" value="ATPase_NBD"/>
</dbReference>
<evidence type="ECO:0000256" key="5">
    <source>
        <dbReference type="ARBA" id="ARBA00022553"/>
    </source>
</evidence>
<gene>
    <name evidence="14" type="ORF">GOM49_13535</name>
</gene>
<dbReference type="PRINTS" id="PR00301">
    <property type="entry name" value="HEATSHOCK70"/>
</dbReference>
<keyword evidence="9" id="KW-0143">Chaperone</keyword>
<dbReference type="Pfam" id="PF00012">
    <property type="entry name" value="HSP70"/>
    <property type="match status" value="2"/>
</dbReference>
<keyword evidence="7 13" id="KW-0067">ATP-binding</keyword>
<dbReference type="Proteomes" id="UP000422764">
    <property type="component" value="Chromosome"/>
</dbReference>
<evidence type="ECO:0000313" key="15">
    <source>
        <dbReference type="Proteomes" id="UP000422764"/>
    </source>
</evidence>
<keyword evidence="6 13" id="KW-0547">Nucleotide-binding</keyword>
<evidence type="ECO:0000256" key="7">
    <source>
        <dbReference type="ARBA" id="ARBA00022840"/>
    </source>
</evidence>
<dbReference type="Gene3D" id="3.90.640.10">
    <property type="entry name" value="Actin, Chain A, domain 4"/>
    <property type="match status" value="1"/>
</dbReference>
<dbReference type="PROSITE" id="PS00297">
    <property type="entry name" value="HSP70_1"/>
    <property type="match status" value="1"/>
</dbReference>
<evidence type="ECO:0000256" key="9">
    <source>
        <dbReference type="ARBA" id="ARBA00023186"/>
    </source>
</evidence>
<dbReference type="InterPro" id="IPR018181">
    <property type="entry name" value="Heat_shock_70_CS"/>
</dbReference>
<dbReference type="CDD" id="cd24029">
    <property type="entry name" value="ASKHA_NBD_HSP70_DnaK_HscA_HscC"/>
    <property type="match status" value="1"/>
</dbReference>
<organism evidence="14 15">
    <name type="scientific">Clostridium bovifaecis</name>
    <dbReference type="NCBI Taxonomy" id="2184719"/>
    <lineage>
        <taxon>Bacteria</taxon>
        <taxon>Bacillati</taxon>
        <taxon>Bacillota</taxon>
        <taxon>Clostridia</taxon>
        <taxon>Eubacteriales</taxon>
        <taxon>Clostridiaceae</taxon>
        <taxon>Clostridium</taxon>
    </lineage>
</organism>
<protein>
    <recommendedName>
        <fullName evidence="3">Chaperone protein DnaK</fullName>
    </recommendedName>
    <alternativeName>
        <fullName evidence="4">Chaperone protein dnaK</fullName>
    </alternativeName>
    <alternativeName>
        <fullName evidence="12">HSP70</fullName>
    </alternativeName>
    <alternativeName>
        <fullName evidence="11">Heat shock 70 kDa protein</fullName>
    </alternativeName>
    <alternativeName>
        <fullName evidence="10">Heat shock protein 70</fullName>
    </alternativeName>
</protein>
<comment type="similarity">
    <text evidence="2 13">Belongs to the heat shock protein 70 family.</text>
</comment>
<evidence type="ECO:0000256" key="11">
    <source>
        <dbReference type="ARBA" id="ARBA00030945"/>
    </source>
</evidence>
<evidence type="ECO:0000256" key="10">
    <source>
        <dbReference type="ARBA" id="ARBA00030019"/>
    </source>
</evidence>
<dbReference type="InterPro" id="IPR029047">
    <property type="entry name" value="HSP70_peptide-bd_sf"/>
</dbReference>
<proteinExistence type="inferred from homology"/>
<evidence type="ECO:0000256" key="13">
    <source>
        <dbReference type="RuleBase" id="RU003322"/>
    </source>
</evidence>
<keyword evidence="5" id="KW-0597">Phosphoprotein</keyword>
<dbReference type="SUPFAM" id="SSF53067">
    <property type="entry name" value="Actin-like ATPase domain"/>
    <property type="match status" value="2"/>
</dbReference>
<dbReference type="FunFam" id="3.90.640.10:FF:000003">
    <property type="entry name" value="Molecular chaperone DnaK"/>
    <property type="match status" value="1"/>
</dbReference>
<evidence type="ECO:0000256" key="4">
    <source>
        <dbReference type="ARBA" id="ARBA00017249"/>
    </source>
</evidence>
<dbReference type="SUPFAM" id="SSF100920">
    <property type="entry name" value="Heat shock protein 70kD (HSP70), peptide-binding domain"/>
    <property type="match status" value="1"/>
</dbReference>
<name>A0A6I6FDM1_9CLOT</name>
<evidence type="ECO:0000256" key="3">
    <source>
        <dbReference type="ARBA" id="ARBA00014415"/>
    </source>
</evidence>
<keyword evidence="8" id="KW-0346">Stress response</keyword>
<dbReference type="GO" id="GO:0140662">
    <property type="term" value="F:ATP-dependent protein folding chaperone"/>
    <property type="evidence" value="ECO:0007669"/>
    <property type="project" value="InterPro"/>
</dbReference>
<evidence type="ECO:0000256" key="2">
    <source>
        <dbReference type="ARBA" id="ARBA00007381"/>
    </source>
</evidence>
<accession>A0A6I6FDM1</accession>
<dbReference type="InterPro" id="IPR013126">
    <property type="entry name" value="Hsp_70_fam"/>
</dbReference>
<evidence type="ECO:0000256" key="12">
    <source>
        <dbReference type="ARBA" id="ARBA00033103"/>
    </source>
</evidence>
<dbReference type="FunFam" id="3.30.420.40:FF:000071">
    <property type="entry name" value="Molecular chaperone DnaK"/>
    <property type="match status" value="1"/>
</dbReference>
<dbReference type="PANTHER" id="PTHR19375">
    <property type="entry name" value="HEAT SHOCK PROTEIN 70KDA"/>
    <property type="match status" value="1"/>
</dbReference>
<dbReference type="EMBL" id="CP046522">
    <property type="protein sequence ID" value="QGU95975.1"/>
    <property type="molecule type" value="Genomic_DNA"/>
</dbReference>
<keyword evidence="15" id="KW-1185">Reference proteome</keyword>
<reference evidence="14 15" key="1">
    <citation type="submission" date="2019-12" db="EMBL/GenBank/DDBJ databases">
        <title>Genome sequenceing of Clostridium bovifaecis.</title>
        <authorList>
            <person name="Yao Y."/>
        </authorList>
    </citation>
    <scope>NUCLEOTIDE SEQUENCE [LARGE SCALE GENOMIC DNA]</scope>
    <source>
        <strain evidence="14 15">BXX</strain>
    </source>
</reference>
<dbReference type="PROSITE" id="PS00329">
    <property type="entry name" value="HSP70_2"/>
    <property type="match status" value="1"/>
</dbReference>
<evidence type="ECO:0000256" key="6">
    <source>
        <dbReference type="ARBA" id="ARBA00022741"/>
    </source>
</evidence>
<comment type="function">
    <text evidence="1">Acts as a chaperone.</text>
</comment>
<dbReference type="Gene3D" id="2.60.34.10">
    <property type="entry name" value="Substrate Binding Domain Of DNAk, Chain A, domain 1"/>
    <property type="match status" value="1"/>
</dbReference>
<sequence length="516" mass="57328">MAITVGIDLGTTNSVMSYWHRGRANTITIDGMNTFPSVLSFKNENIIAGYQAKSRMLMDPANTIGSTKRDIGTDTKYRIGGQTITPITVATEVLKAMKQKVEEQFKDRIEDAVITVPAYFTSEQREATLQAARNASLNVLRLVPEPTAAAIAYGLNENKNQTIMVYDLGGGTFDVSILKVTGNNFDVIAVDGDARLGGDDFDAAIAKLLYKKVREETGVDLNLNKEREYMAARQKVRESAEKAKIELSEKDIVEIILPNLFEDYYLEYELSRKEYLKLIQPLLDKTISKMKNVLKQAKLTADDIDRVILVGGSTKAPIIKELVKREIREPYIAPNVDEVVSNGAAILAVTLGTPDVNMGYDNLPDIVIKEKVVHSYGIDMLDSNDKLYYNIIVPRGSVLPAKSGILGFTSKPYQRDVYMNIFRGESTVLSENEKLGGLSLPIDNPEKGQTPVGAIFEIDENMIIKFRSVDLNRTSLKDEIIGFAYDNAGLLDLDSVENLIRKNQVTYREVKVDASK</sequence>
<dbReference type="AlphaFoldDB" id="A0A6I6FDM1"/>
<dbReference type="Gene3D" id="3.30.420.40">
    <property type="match status" value="2"/>
</dbReference>
<evidence type="ECO:0000256" key="8">
    <source>
        <dbReference type="ARBA" id="ARBA00023016"/>
    </source>
</evidence>